<accession>A0A251XLH3</accession>
<organism evidence="2 3">
    <name type="scientific">Clavibacter michiganensis subsp. michiganensis</name>
    <dbReference type="NCBI Taxonomy" id="33013"/>
    <lineage>
        <taxon>Bacteria</taxon>
        <taxon>Bacillati</taxon>
        <taxon>Actinomycetota</taxon>
        <taxon>Actinomycetes</taxon>
        <taxon>Micrococcales</taxon>
        <taxon>Microbacteriaceae</taxon>
        <taxon>Clavibacter</taxon>
    </lineage>
</organism>
<gene>
    <name evidence="2" type="primary">crtN_2</name>
    <name evidence="2" type="ORF">CMMCAS07_05260</name>
</gene>
<feature type="compositionally biased region" description="Low complexity" evidence="1">
    <location>
        <begin position="139"/>
        <end position="152"/>
    </location>
</feature>
<proteinExistence type="predicted"/>
<sequence length="152" mass="16423">MTAPTAIVIGGGIAGLASAAFLARDGYRVTLVEGRDEVGGRAGSWEKDGFRFDLGPSWYLMPEVFDHFFRLLGTSAAEQLDLVRLPGYRVLFEGDPDPSTSATPARRTSTCSRASSPDPARRWPATSTPRRTSTRSRRSASSTRPSPTTGRC</sequence>
<dbReference type="Pfam" id="PF13450">
    <property type="entry name" value="NAD_binding_8"/>
    <property type="match status" value="1"/>
</dbReference>
<dbReference type="Gene3D" id="3.50.50.60">
    <property type="entry name" value="FAD/NAD(P)-binding domain"/>
    <property type="match status" value="1"/>
</dbReference>
<dbReference type="EMBL" id="MDHH01000001">
    <property type="protein sequence ID" value="OUE04334.1"/>
    <property type="molecule type" value="Genomic_DNA"/>
</dbReference>
<evidence type="ECO:0000256" key="1">
    <source>
        <dbReference type="SAM" id="MobiDB-lite"/>
    </source>
</evidence>
<dbReference type="PANTHER" id="PTHR43734:SF1">
    <property type="entry name" value="PHYTOENE DESATURASE"/>
    <property type="match status" value="1"/>
</dbReference>
<dbReference type="Proteomes" id="UP000195062">
    <property type="component" value="Unassembled WGS sequence"/>
</dbReference>
<feature type="compositionally biased region" description="Low complexity" evidence="1">
    <location>
        <begin position="98"/>
        <end position="131"/>
    </location>
</feature>
<dbReference type="SUPFAM" id="SSF51905">
    <property type="entry name" value="FAD/NAD(P)-binding domain"/>
    <property type="match status" value="1"/>
</dbReference>
<protein>
    <submittedName>
        <fullName evidence="2">Dehydrosqualene desaturase</fullName>
    </submittedName>
</protein>
<name>A0A251XLH3_CLAMM</name>
<evidence type="ECO:0000313" key="2">
    <source>
        <dbReference type="EMBL" id="OUE04334.1"/>
    </source>
</evidence>
<dbReference type="PANTHER" id="PTHR43734">
    <property type="entry name" value="PHYTOENE DESATURASE"/>
    <property type="match status" value="1"/>
</dbReference>
<evidence type="ECO:0000313" key="3">
    <source>
        <dbReference type="Proteomes" id="UP000195062"/>
    </source>
</evidence>
<comment type="caution">
    <text evidence="2">The sequence shown here is derived from an EMBL/GenBank/DDBJ whole genome shotgun (WGS) entry which is preliminary data.</text>
</comment>
<reference evidence="2 3" key="1">
    <citation type="submission" date="2016-08" db="EMBL/GenBank/DDBJ databases">
        <title>Genome sequence of Clavibacter michiganensis subsp. michiganensis strain CASJ007.</title>
        <authorList>
            <person name="Thapa S.P."/>
            <person name="Coaker G."/>
        </authorList>
    </citation>
    <scope>NUCLEOTIDE SEQUENCE [LARGE SCALE GENOMIC DNA]</scope>
    <source>
        <strain evidence="2">CASJ007</strain>
    </source>
</reference>
<dbReference type="InterPro" id="IPR036188">
    <property type="entry name" value="FAD/NAD-bd_sf"/>
</dbReference>
<keyword evidence="3" id="KW-1185">Reference proteome</keyword>
<dbReference type="AlphaFoldDB" id="A0A251XLH3"/>
<feature type="region of interest" description="Disordered" evidence="1">
    <location>
        <begin position="93"/>
        <end position="152"/>
    </location>
</feature>